<dbReference type="AlphaFoldDB" id="A0A0C3AHM8"/>
<name>A0A0C3AHM8_PILCF</name>
<dbReference type="Proteomes" id="UP000054166">
    <property type="component" value="Unassembled WGS sequence"/>
</dbReference>
<proteinExistence type="predicted"/>
<protein>
    <submittedName>
        <fullName evidence="1">Uncharacterized protein</fullName>
    </submittedName>
</protein>
<reference evidence="1 2" key="1">
    <citation type="submission" date="2014-04" db="EMBL/GenBank/DDBJ databases">
        <authorList>
            <consortium name="DOE Joint Genome Institute"/>
            <person name="Kuo A."/>
            <person name="Tarkka M."/>
            <person name="Buscot F."/>
            <person name="Kohler A."/>
            <person name="Nagy L.G."/>
            <person name="Floudas D."/>
            <person name="Copeland A."/>
            <person name="Barry K.W."/>
            <person name="Cichocki N."/>
            <person name="Veneault-Fourrey C."/>
            <person name="LaButti K."/>
            <person name="Lindquist E.A."/>
            <person name="Lipzen A."/>
            <person name="Lundell T."/>
            <person name="Morin E."/>
            <person name="Murat C."/>
            <person name="Sun H."/>
            <person name="Tunlid A."/>
            <person name="Henrissat B."/>
            <person name="Grigoriev I.V."/>
            <person name="Hibbett D.S."/>
            <person name="Martin F."/>
            <person name="Nordberg H.P."/>
            <person name="Cantor M.N."/>
            <person name="Hua S.X."/>
        </authorList>
    </citation>
    <scope>NUCLEOTIDE SEQUENCE [LARGE SCALE GENOMIC DNA]</scope>
    <source>
        <strain evidence="1 2">F 1598</strain>
    </source>
</reference>
<evidence type="ECO:0000313" key="2">
    <source>
        <dbReference type="Proteomes" id="UP000054166"/>
    </source>
</evidence>
<evidence type="ECO:0000313" key="1">
    <source>
        <dbReference type="EMBL" id="KIM73323.1"/>
    </source>
</evidence>
<dbReference type="HOGENOM" id="CLU_146184_0_0_1"/>
<reference evidence="2" key="2">
    <citation type="submission" date="2015-01" db="EMBL/GenBank/DDBJ databases">
        <title>Evolutionary Origins and Diversification of the Mycorrhizal Mutualists.</title>
        <authorList>
            <consortium name="DOE Joint Genome Institute"/>
            <consortium name="Mycorrhizal Genomics Consortium"/>
            <person name="Kohler A."/>
            <person name="Kuo A."/>
            <person name="Nagy L.G."/>
            <person name="Floudas D."/>
            <person name="Copeland A."/>
            <person name="Barry K.W."/>
            <person name="Cichocki N."/>
            <person name="Veneault-Fourrey C."/>
            <person name="LaButti K."/>
            <person name="Lindquist E.A."/>
            <person name="Lipzen A."/>
            <person name="Lundell T."/>
            <person name="Morin E."/>
            <person name="Murat C."/>
            <person name="Riley R."/>
            <person name="Ohm R."/>
            <person name="Sun H."/>
            <person name="Tunlid A."/>
            <person name="Henrissat B."/>
            <person name="Grigoriev I.V."/>
            <person name="Hibbett D.S."/>
            <person name="Martin F."/>
        </authorList>
    </citation>
    <scope>NUCLEOTIDE SEQUENCE [LARGE SCALE GENOMIC DNA]</scope>
    <source>
        <strain evidence="2">F 1598</strain>
    </source>
</reference>
<sequence>MPRICLSGTYADFPAKIFVDSTKPQSTLSTRFSCTHNVPRDVTSIRGVAHVSCSGPVVVPTEGGWFHSRLPFQVVYSSHADVLLGADWIAACQPDFVHGGIRRPSQITLDRLPAGHSWVPIPSTTSYGAPYAFPSYFNVLTKITSRLLFH</sequence>
<gene>
    <name evidence="1" type="ORF">PILCRDRAFT_829265</name>
</gene>
<dbReference type="InParanoid" id="A0A0C3AHM8"/>
<organism evidence="1 2">
    <name type="scientific">Piloderma croceum (strain F 1598)</name>
    <dbReference type="NCBI Taxonomy" id="765440"/>
    <lineage>
        <taxon>Eukaryota</taxon>
        <taxon>Fungi</taxon>
        <taxon>Dikarya</taxon>
        <taxon>Basidiomycota</taxon>
        <taxon>Agaricomycotina</taxon>
        <taxon>Agaricomycetes</taxon>
        <taxon>Agaricomycetidae</taxon>
        <taxon>Atheliales</taxon>
        <taxon>Atheliaceae</taxon>
        <taxon>Piloderma</taxon>
    </lineage>
</organism>
<keyword evidence="2" id="KW-1185">Reference proteome</keyword>
<accession>A0A0C3AHM8</accession>
<dbReference type="EMBL" id="KN833086">
    <property type="protein sequence ID" value="KIM73323.1"/>
    <property type="molecule type" value="Genomic_DNA"/>
</dbReference>